<proteinExistence type="predicted"/>
<evidence type="ECO:0000313" key="3">
    <source>
        <dbReference type="Proteomes" id="UP000239576"/>
    </source>
</evidence>
<comment type="caution">
    <text evidence="2">The sequence shown here is derived from an EMBL/GenBank/DDBJ whole genome shotgun (WGS) entry which is preliminary data.</text>
</comment>
<dbReference type="Proteomes" id="UP000239576">
    <property type="component" value="Unassembled WGS sequence"/>
</dbReference>
<feature type="region of interest" description="Disordered" evidence="1">
    <location>
        <begin position="124"/>
        <end position="154"/>
    </location>
</feature>
<gene>
    <name evidence="2" type="ORF">C7B82_14950</name>
</gene>
<organism evidence="2 3">
    <name type="scientific">Stenomitos frigidus ULC18</name>
    <dbReference type="NCBI Taxonomy" id="2107698"/>
    <lineage>
        <taxon>Bacteria</taxon>
        <taxon>Bacillati</taxon>
        <taxon>Cyanobacteriota</taxon>
        <taxon>Cyanophyceae</taxon>
        <taxon>Leptolyngbyales</taxon>
        <taxon>Leptolyngbyaceae</taxon>
        <taxon>Stenomitos</taxon>
    </lineage>
</organism>
<feature type="compositionally biased region" description="Polar residues" evidence="1">
    <location>
        <begin position="134"/>
        <end position="145"/>
    </location>
</feature>
<sequence>MTAKHPETSAPTAQLYDRDYYLWLQETAQLLRNGEFARLDVENLVEEIESMGRSDKQAIESNLEVVLMHLLKYKYQPERRSNSWRFTLLEHRNRLTKAFRDSPSLRSYFGQTFDESYQQARKLAAAETGLPNETFPSESPFTPEQSLDADYLPE</sequence>
<dbReference type="AlphaFoldDB" id="A0A2T1E5X8"/>
<reference evidence="2 3" key="2">
    <citation type="submission" date="2018-03" db="EMBL/GenBank/DDBJ databases">
        <title>The ancient ancestry and fast evolution of plastids.</title>
        <authorList>
            <person name="Moore K.R."/>
            <person name="Magnabosco C."/>
            <person name="Momper L."/>
            <person name="Gold D.A."/>
            <person name="Bosak T."/>
            <person name="Fournier G.P."/>
        </authorList>
    </citation>
    <scope>NUCLEOTIDE SEQUENCE [LARGE SCALE GENOMIC DNA]</scope>
    <source>
        <strain evidence="2 3">ULC18</strain>
    </source>
</reference>
<accession>A0A2T1E5X8</accession>
<dbReference type="Pfam" id="PF01724">
    <property type="entry name" value="DUF29"/>
    <property type="match status" value="1"/>
</dbReference>
<evidence type="ECO:0000313" key="2">
    <source>
        <dbReference type="EMBL" id="PSB28138.1"/>
    </source>
</evidence>
<dbReference type="PANTHER" id="PTHR34235:SF3">
    <property type="entry name" value="SLR1203 PROTEIN"/>
    <property type="match status" value="1"/>
</dbReference>
<dbReference type="Gene3D" id="1.20.1220.20">
    <property type="entry name" value="Uncharcterised protein PF01724"/>
    <property type="match status" value="1"/>
</dbReference>
<evidence type="ECO:0000256" key="1">
    <source>
        <dbReference type="SAM" id="MobiDB-lite"/>
    </source>
</evidence>
<protein>
    <submittedName>
        <fullName evidence="2">DUF29 domain-containing protein</fullName>
    </submittedName>
</protein>
<dbReference type="PANTHER" id="PTHR34235">
    <property type="entry name" value="SLR1203 PROTEIN-RELATED"/>
    <property type="match status" value="1"/>
</dbReference>
<dbReference type="InterPro" id="IPR002636">
    <property type="entry name" value="DUF29"/>
</dbReference>
<keyword evidence="3" id="KW-1185">Reference proteome</keyword>
<reference evidence="3" key="1">
    <citation type="submission" date="2018-02" db="EMBL/GenBank/DDBJ databases">
        <authorList>
            <person name="Moore K."/>
            <person name="Momper L."/>
        </authorList>
    </citation>
    <scope>NUCLEOTIDE SEQUENCE [LARGE SCALE GENOMIC DNA]</scope>
    <source>
        <strain evidence="3">ULC18</strain>
    </source>
</reference>
<dbReference type="RefSeq" id="WP_106257078.1">
    <property type="nucleotide sequence ID" value="NZ_CAWNSW010000092.1"/>
</dbReference>
<dbReference type="OrthoDB" id="5769308at2"/>
<name>A0A2T1E5X8_9CYAN</name>
<dbReference type="EMBL" id="PVWK01000083">
    <property type="protein sequence ID" value="PSB28138.1"/>
    <property type="molecule type" value="Genomic_DNA"/>
</dbReference>